<keyword evidence="5" id="KW-1185">Reference proteome</keyword>
<dbReference type="OrthoDB" id="191551at2"/>
<feature type="signal peptide" evidence="3">
    <location>
        <begin position="1"/>
        <end position="19"/>
    </location>
</feature>
<dbReference type="Gene3D" id="3.40.50.1110">
    <property type="entry name" value="SGNH hydrolase"/>
    <property type="match status" value="1"/>
</dbReference>
<accession>B3PKE7</accession>
<dbReference type="InterPro" id="IPR001087">
    <property type="entry name" value="GDSL"/>
</dbReference>
<evidence type="ECO:0000313" key="4">
    <source>
        <dbReference type="EMBL" id="ACE85139.1"/>
    </source>
</evidence>
<keyword evidence="2 4" id="KW-0378">Hydrolase</keyword>
<dbReference type="STRING" id="498211.CJA_2415"/>
<dbReference type="eggNOG" id="COG2755">
    <property type="taxonomic scope" value="Bacteria"/>
</dbReference>
<protein>
    <submittedName>
        <fullName evidence="4">Pectin acetylesterase, putative, pae12A</fullName>
        <ecNumber evidence="4">3.1.1.6</ecNumber>
    </submittedName>
</protein>
<dbReference type="Pfam" id="PF00657">
    <property type="entry name" value="Lipase_GDSL"/>
    <property type="match status" value="1"/>
</dbReference>
<dbReference type="KEGG" id="cja:CJA_2415"/>
<comment type="similarity">
    <text evidence="1">Belongs to the 'GDSL' lipolytic enzyme family.</text>
</comment>
<gene>
    <name evidence="4" type="primary">pae12A</name>
    <name evidence="4" type="ordered locus">CJA_2415</name>
</gene>
<dbReference type="HOGENOM" id="CLU_516488_0_0_6"/>
<dbReference type="Proteomes" id="UP000001036">
    <property type="component" value="Chromosome"/>
</dbReference>
<organism evidence="4 5">
    <name type="scientific">Cellvibrio japonicus (strain Ueda107)</name>
    <name type="common">Pseudomonas fluorescens subsp. cellulosa</name>
    <dbReference type="NCBI Taxonomy" id="498211"/>
    <lineage>
        <taxon>Bacteria</taxon>
        <taxon>Pseudomonadati</taxon>
        <taxon>Pseudomonadota</taxon>
        <taxon>Gammaproteobacteria</taxon>
        <taxon>Cellvibrionales</taxon>
        <taxon>Cellvibrionaceae</taxon>
        <taxon>Cellvibrio</taxon>
    </lineage>
</organism>
<feature type="chain" id="PRO_5002794059" evidence="3">
    <location>
        <begin position="20"/>
        <end position="527"/>
    </location>
</feature>
<name>B3PKE7_CELJU</name>
<dbReference type="GO" id="GO:0008126">
    <property type="term" value="F:acetylesterase activity"/>
    <property type="evidence" value="ECO:0007669"/>
    <property type="project" value="UniProtKB-EC"/>
</dbReference>
<dbReference type="AlphaFoldDB" id="B3PKE7"/>
<dbReference type="PANTHER" id="PTHR43695:SF1">
    <property type="entry name" value="RHAMNOGALACTURONAN ACETYLESTERASE"/>
    <property type="match status" value="1"/>
</dbReference>
<evidence type="ECO:0000256" key="1">
    <source>
        <dbReference type="ARBA" id="ARBA00008668"/>
    </source>
</evidence>
<evidence type="ECO:0000313" key="5">
    <source>
        <dbReference type="Proteomes" id="UP000001036"/>
    </source>
</evidence>
<dbReference type="CDD" id="cd01821">
    <property type="entry name" value="Rhamnogalacturan_acetylesterase_like"/>
    <property type="match status" value="1"/>
</dbReference>
<dbReference type="PANTHER" id="PTHR43695">
    <property type="entry name" value="PUTATIVE (AFU_ORTHOLOGUE AFUA_2G17250)-RELATED"/>
    <property type="match status" value="1"/>
</dbReference>
<dbReference type="EC" id="3.1.1.6" evidence="4"/>
<keyword evidence="3" id="KW-0732">Signal</keyword>
<dbReference type="PROSITE" id="PS51257">
    <property type="entry name" value="PROKAR_LIPOPROTEIN"/>
    <property type="match status" value="1"/>
</dbReference>
<dbReference type="InterPro" id="IPR036514">
    <property type="entry name" value="SGNH_hydro_sf"/>
</dbReference>
<sequence length="527" mass="58225">MTRVILRLFMIGSVLCAVCACSLFSASSTMQGYAIEQQPLANGLVQIRDANGQVQTTTTRADGFYRISTTHLTAPLLLSVSAQGNAEDCHRNDQLRPICLASVVMKLEQTTYGNINPLTDRVASDIAVTLGHIGPQQWVNQQGAVSIPASVHQQALENLHSGFADALTQIGIDTTSFDAARFPMERNSQLADLLSLLHHNRNYDNNTGKTGHATLSDFSFRPIVGLSATGAYERFDIVRARAERNALAKARTRIFIVGDSTSAVYEQLRFPRMGWGQVFEQEFTANSGIKVVTGSRAGRSSRDFYNGRWFAQMESLIQPGDYVFINHGHNDQNCDSNKPVRGMADVRNLCTYPNSDKGDPQFPANQPELSFQYSLERYIEIARSKGAIPVMFTPTARIKNARGEQTTPVVHTHLIRAASGKHYLFTGDYTQTIKDVARKHQLPLIDLEARSIEFANRVGNPGWKDYWLVVDPAINPFYANNVSGSPQAPDGTHFQQRGAEAMAKLVAEEIRKQPALTALAKHVKGDR</sequence>
<reference evidence="4 5" key="1">
    <citation type="journal article" date="2008" name="J. Bacteriol.">
        <title>Insights into plant cell wall degradation from the genome sequence of the soil bacterium Cellvibrio japonicus.</title>
        <authorList>
            <person name="Deboy R.T."/>
            <person name="Mongodin E.F."/>
            <person name="Fouts D.E."/>
            <person name="Tailford L.E."/>
            <person name="Khouri H."/>
            <person name="Emerson J.B."/>
            <person name="Mohamoud Y."/>
            <person name="Watkins K."/>
            <person name="Henrissat B."/>
            <person name="Gilbert H.J."/>
            <person name="Nelson K.E."/>
        </authorList>
    </citation>
    <scope>NUCLEOTIDE SEQUENCE [LARGE SCALE GENOMIC DNA]</scope>
    <source>
        <strain evidence="4 5">Ueda107</strain>
    </source>
</reference>
<dbReference type="InterPro" id="IPR037459">
    <property type="entry name" value="RhgT-like"/>
</dbReference>
<dbReference type="EMBL" id="CP000934">
    <property type="protein sequence ID" value="ACE85139.1"/>
    <property type="molecule type" value="Genomic_DNA"/>
</dbReference>
<proteinExistence type="inferred from homology"/>
<dbReference type="SUPFAM" id="SSF52266">
    <property type="entry name" value="SGNH hydrolase"/>
    <property type="match status" value="1"/>
</dbReference>
<evidence type="ECO:0000256" key="3">
    <source>
        <dbReference type="SAM" id="SignalP"/>
    </source>
</evidence>
<evidence type="ECO:0000256" key="2">
    <source>
        <dbReference type="ARBA" id="ARBA00022801"/>
    </source>
</evidence>